<feature type="binding site" evidence="9 11">
    <location>
        <position position="223"/>
    </location>
    <ligand>
        <name>substrate</name>
    </ligand>
</feature>
<reference evidence="14" key="1">
    <citation type="submission" date="2016-08" db="EMBL/GenBank/DDBJ databases">
        <title>Complete Genome Seqeunce of Paenibacillus sp. nov. IHBB 9852 from high altitute lake of Indian trans-Himalayas.</title>
        <authorList>
            <person name="Kiran S."/>
            <person name="Swarnkar M.K."/>
            <person name="Rana A."/>
            <person name="Tewari R."/>
            <person name="Gulati A."/>
        </authorList>
    </citation>
    <scope>NUCLEOTIDE SEQUENCE [LARGE SCALE GENOMIC DNA]</scope>
    <source>
        <strain evidence="14">IHBB 9852</strain>
    </source>
</reference>
<feature type="active site" description="For OMPdecase activity" evidence="10">
    <location>
        <position position="71"/>
    </location>
</feature>
<dbReference type="InterPro" id="IPR018089">
    <property type="entry name" value="OMPdecase_AS"/>
</dbReference>
<dbReference type="EC" id="4.1.1.23" evidence="9"/>
<dbReference type="NCBIfam" id="TIGR01740">
    <property type="entry name" value="pyrF"/>
    <property type="match status" value="1"/>
</dbReference>
<evidence type="ECO:0000256" key="1">
    <source>
        <dbReference type="ARBA" id="ARBA00002356"/>
    </source>
</evidence>
<proteinExistence type="inferred from homology"/>
<dbReference type="Pfam" id="PF00215">
    <property type="entry name" value="OMPdecase"/>
    <property type="match status" value="1"/>
</dbReference>
<dbReference type="NCBIfam" id="NF001273">
    <property type="entry name" value="PRK00230.1"/>
    <property type="match status" value="1"/>
</dbReference>
<dbReference type="HAMAP" id="MF_01200_B">
    <property type="entry name" value="OMPdecase_type1_B"/>
    <property type="match status" value="1"/>
</dbReference>
<evidence type="ECO:0000256" key="2">
    <source>
        <dbReference type="ARBA" id="ARBA00004861"/>
    </source>
</evidence>
<gene>
    <name evidence="9" type="primary">pyrF</name>
    <name evidence="14" type="ORF">BBD41_05675</name>
</gene>
<feature type="binding site" evidence="9 11">
    <location>
        <position position="131"/>
    </location>
    <ligand>
        <name>substrate</name>
    </ligand>
</feature>
<dbReference type="PROSITE" id="PS00156">
    <property type="entry name" value="OMPDECASE"/>
    <property type="match status" value="1"/>
</dbReference>
<dbReference type="InterPro" id="IPR011060">
    <property type="entry name" value="RibuloseP-bd_barrel"/>
</dbReference>
<feature type="binding site" evidence="9 11">
    <location>
        <position position="17"/>
    </location>
    <ligand>
        <name>substrate</name>
    </ligand>
</feature>
<feature type="binding site" evidence="9 11">
    <location>
        <position position="39"/>
    </location>
    <ligand>
        <name>substrate</name>
    </ligand>
</feature>
<dbReference type="KEGG" id="pib:BBD41_05675"/>
<dbReference type="EMBL" id="CP016809">
    <property type="protein sequence ID" value="ANY72118.1"/>
    <property type="molecule type" value="Genomic_DNA"/>
</dbReference>
<feature type="binding site" evidence="9">
    <location>
        <begin position="66"/>
        <end position="75"/>
    </location>
    <ligand>
        <name>substrate</name>
    </ligand>
</feature>
<evidence type="ECO:0000313" key="14">
    <source>
        <dbReference type="EMBL" id="ANY72118.1"/>
    </source>
</evidence>
<evidence type="ECO:0000256" key="3">
    <source>
        <dbReference type="ARBA" id="ARBA00011738"/>
    </source>
</evidence>
<evidence type="ECO:0000256" key="6">
    <source>
        <dbReference type="ARBA" id="ARBA00023239"/>
    </source>
</evidence>
<protein>
    <recommendedName>
        <fullName evidence="9">Orotidine 5'-phosphate decarboxylase</fullName>
        <ecNumber evidence="9">4.1.1.23</ecNumber>
    </recommendedName>
    <alternativeName>
        <fullName evidence="9">OMP decarboxylase</fullName>
        <shortName evidence="9">OMPDCase</shortName>
        <shortName evidence="9">OMPdecase</shortName>
    </alternativeName>
</protein>
<dbReference type="Gene3D" id="3.20.20.70">
    <property type="entry name" value="Aldolase class I"/>
    <property type="match status" value="1"/>
</dbReference>
<dbReference type="RefSeq" id="WP_099476973.1">
    <property type="nucleotide sequence ID" value="NZ_CP016809.1"/>
</dbReference>
<dbReference type="GO" id="GO:0044205">
    <property type="term" value="P:'de novo' UMP biosynthetic process"/>
    <property type="evidence" value="ECO:0007669"/>
    <property type="project" value="UniProtKB-UniRule"/>
</dbReference>
<dbReference type="PANTHER" id="PTHR32119:SF2">
    <property type="entry name" value="OROTIDINE 5'-PHOSPHATE DECARBOXYLASE"/>
    <property type="match status" value="1"/>
</dbReference>
<feature type="active site" description="Proton donor" evidence="9">
    <location>
        <position position="68"/>
    </location>
</feature>
<organism evidence="14">
    <name type="scientific">Paenibacillus ihbetae</name>
    <dbReference type="NCBI Taxonomy" id="1870820"/>
    <lineage>
        <taxon>Bacteria</taxon>
        <taxon>Bacillati</taxon>
        <taxon>Bacillota</taxon>
        <taxon>Bacilli</taxon>
        <taxon>Bacillales</taxon>
        <taxon>Paenibacillaceae</taxon>
        <taxon>Paenibacillus</taxon>
    </lineage>
</organism>
<feature type="active site" description="For OMPdecase activity" evidence="10">
    <location>
        <position position="68"/>
    </location>
</feature>
<feature type="binding site" evidence="9 11">
    <location>
        <position position="193"/>
    </location>
    <ligand>
        <name>substrate</name>
    </ligand>
</feature>
<dbReference type="CDD" id="cd04725">
    <property type="entry name" value="OMP_decarboxylase_like"/>
    <property type="match status" value="1"/>
</dbReference>
<evidence type="ECO:0000256" key="7">
    <source>
        <dbReference type="ARBA" id="ARBA00049157"/>
    </source>
</evidence>
<dbReference type="InterPro" id="IPR014732">
    <property type="entry name" value="OMPdecase"/>
</dbReference>
<evidence type="ECO:0000256" key="5">
    <source>
        <dbReference type="ARBA" id="ARBA00022975"/>
    </source>
</evidence>
<evidence type="ECO:0000256" key="11">
    <source>
        <dbReference type="PIRSR" id="PIRSR614732-2"/>
    </source>
</evidence>
<dbReference type="GO" id="GO:0004590">
    <property type="term" value="F:orotidine-5'-phosphate decarboxylase activity"/>
    <property type="evidence" value="ECO:0007669"/>
    <property type="project" value="UniProtKB-UniRule"/>
</dbReference>
<dbReference type="InterPro" id="IPR013785">
    <property type="entry name" value="Aldolase_TIM"/>
</dbReference>
<feature type="binding site" evidence="9 11">
    <location>
        <position position="222"/>
    </location>
    <ligand>
        <name>substrate</name>
    </ligand>
</feature>
<dbReference type="InterPro" id="IPR047596">
    <property type="entry name" value="OMPdecase_bac"/>
</dbReference>
<dbReference type="GO" id="GO:0006207">
    <property type="term" value="P:'de novo' pyrimidine nucleobase biosynthetic process"/>
    <property type="evidence" value="ECO:0007669"/>
    <property type="project" value="InterPro"/>
</dbReference>
<comment type="subunit">
    <text evidence="3 9">Homodimer.</text>
</comment>
<dbReference type="SMART" id="SM00934">
    <property type="entry name" value="OMPdecase"/>
    <property type="match status" value="1"/>
</dbReference>
<dbReference type="UniPathway" id="UPA00070">
    <property type="reaction ID" value="UER00120"/>
</dbReference>
<evidence type="ECO:0000256" key="8">
    <source>
        <dbReference type="ARBA" id="ARBA00061012"/>
    </source>
</evidence>
<dbReference type="InterPro" id="IPR001754">
    <property type="entry name" value="OMPdeCOase_dom"/>
</dbReference>
<feature type="binding site" evidence="9 11">
    <location>
        <position position="202"/>
    </location>
    <ligand>
        <name>substrate</name>
    </ligand>
</feature>
<comment type="similarity">
    <text evidence="8 9">Belongs to the OMP decarboxylase family. Type 1 subfamily.</text>
</comment>
<dbReference type="AlphaFoldDB" id="A0A1B2DWK7"/>
<dbReference type="GO" id="GO:0005829">
    <property type="term" value="C:cytosol"/>
    <property type="evidence" value="ECO:0007669"/>
    <property type="project" value="TreeGrafter"/>
</dbReference>
<dbReference type="SUPFAM" id="SSF51366">
    <property type="entry name" value="Ribulose-phoshate binding barrel"/>
    <property type="match status" value="1"/>
</dbReference>
<accession>A0A1B2DWK7</accession>
<comment type="function">
    <text evidence="1 9">Catalyzes the decarboxylation of orotidine 5'-monophosphate (OMP) to uridine 5'-monophosphate (UMP).</text>
</comment>
<keyword evidence="4 9" id="KW-0210">Decarboxylase</keyword>
<comment type="catalytic activity">
    <reaction evidence="7 9 12">
        <text>orotidine 5'-phosphate + H(+) = UMP + CO2</text>
        <dbReference type="Rhea" id="RHEA:11596"/>
        <dbReference type="ChEBI" id="CHEBI:15378"/>
        <dbReference type="ChEBI" id="CHEBI:16526"/>
        <dbReference type="ChEBI" id="CHEBI:57538"/>
        <dbReference type="ChEBI" id="CHEBI:57865"/>
        <dbReference type="EC" id="4.1.1.23"/>
    </reaction>
</comment>
<dbReference type="PANTHER" id="PTHR32119">
    <property type="entry name" value="OROTIDINE 5'-PHOSPHATE DECARBOXYLASE"/>
    <property type="match status" value="1"/>
</dbReference>
<evidence type="ECO:0000259" key="13">
    <source>
        <dbReference type="SMART" id="SM00934"/>
    </source>
</evidence>
<evidence type="ECO:0000256" key="12">
    <source>
        <dbReference type="RuleBase" id="RU000512"/>
    </source>
</evidence>
<name>A0A1B2DWK7_9BACL</name>
<evidence type="ECO:0000256" key="9">
    <source>
        <dbReference type="HAMAP-Rule" id="MF_01200"/>
    </source>
</evidence>
<feature type="active site" description="For OMPdecase activity" evidence="10">
    <location>
        <position position="66"/>
    </location>
</feature>
<sequence length="245" mass="25743">MNASYQEMAGRLMVALDFPDAGRAMELVRRLEGIPCYMKVGMQLFYAAGPDFVRELKAAGYSVFLDVKMHDIPNTVKGGSHSVTRLGVDMFNVHAGGGLAMMQAAIAGAEAAVADTPGLAMPTVIAVTQLTSTSRQVMNEEIGIAGSVEDTVVRYASLARQAGLHGVVASSLEVEAIAAACGKAFKTVIPGIRPAGSDVGDQKRVLTPGEAIRKGSHYLVVGRPITAASDPRQAAEQIIEEMIQA</sequence>
<keyword evidence="5 9" id="KW-0665">Pyrimidine biosynthesis</keyword>
<comment type="pathway">
    <text evidence="2 9 12">Pyrimidine metabolism; UMP biosynthesis via de novo pathway; UMP from orotate: step 2/2.</text>
</comment>
<dbReference type="FunFam" id="3.20.20.70:FF:000015">
    <property type="entry name" value="Orotidine 5'-phosphate decarboxylase"/>
    <property type="match status" value="1"/>
</dbReference>
<evidence type="ECO:0000256" key="4">
    <source>
        <dbReference type="ARBA" id="ARBA00022793"/>
    </source>
</evidence>
<evidence type="ECO:0000256" key="10">
    <source>
        <dbReference type="PIRSR" id="PIRSR614732-1"/>
    </source>
</evidence>
<feature type="domain" description="Orotidine 5'-phosphate decarboxylase" evidence="13">
    <location>
        <begin position="11"/>
        <end position="238"/>
    </location>
</feature>
<keyword evidence="6 9" id="KW-0456">Lyase</keyword>